<proteinExistence type="predicted"/>
<feature type="transmembrane region" description="Helical" evidence="2">
    <location>
        <begin position="239"/>
        <end position="258"/>
    </location>
</feature>
<feature type="transmembrane region" description="Helical" evidence="2">
    <location>
        <begin position="189"/>
        <end position="207"/>
    </location>
</feature>
<dbReference type="PANTHER" id="PTHR38434">
    <property type="entry name" value="BLL2549 PROTEIN"/>
    <property type="match status" value="1"/>
</dbReference>
<feature type="transmembrane region" description="Helical" evidence="2">
    <location>
        <begin position="400"/>
        <end position="421"/>
    </location>
</feature>
<feature type="transmembrane region" description="Helical" evidence="2">
    <location>
        <begin position="678"/>
        <end position="697"/>
    </location>
</feature>
<accession>A0A7X3FZN3</accession>
<feature type="transmembrane region" description="Helical" evidence="2">
    <location>
        <begin position="125"/>
        <end position="147"/>
    </location>
</feature>
<feature type="transmembrane region" description="Helical" evidence="2">
    <location>
        <begin position="883"/>
        <end position="900"/>
    </location>
</feature>
<dbReference type="PANTHER" id="PTHR38434:SF1">
    <property type="entry name" value="BLL2549 PROTEIN"/>
    <property type="match status" value="1"/>
</dbReference>
<dbReference type="Pfam" id="PF10101">
    <property type="entry name" value="DUF2339"/>
    <property type="match status" value="2"/>
</dbReference>
<feature type="transmembrane region" description="Helical" evidence="2">
    <location>
        <begin position="511"/>
        <end position="529"/>
    </location>
</feature>
<feature type="transmembrane region" description="Helical" evidence="2">
    <location>
        <begin position="574"/>
        <end position="597"/>
    </location>
</feature>
<feature type="transmembrane region" description="Helical" evidence="2">
    <location>
        <begin position="264"/>
        <end position="282"/>
    </location>
</feature>
<feature type="transmembrane region" description="Helical" evidence="2">
    <location>
        <begin position="912"/>
        <end position="934"/>
    </location>
</feature>
<evidence type="ECO:0000256" key="2">
    <source>
        <dbReference type="SAM" id="Phobius"/>
    </source>
</evidence>
<feature type="transmembrane region" description="Helical" evidence="2">
    <location>
        <begin position="346"/>
        <end position="366"/>
    </location>
</feature>
<evidence type="ECO:0000256" key="1">
    <source>
        <dbReference type="SAM" id="MobiDB-lite"/>
    </source>
</evidence>
<dbReference type="InterPro" id="IPR014600">
    <property type="entry name" value="UCP035905_mem"/>
</dbReference>
<feature type="transmembrane region" description="Helical" evidence="2">
    <location>
        <begin position="954"/>
        <end position="972"/>
    </location>
</feature>
<feature type="transmembrane region" description="Helical" evidence="2">
    <location>
        <begin position="1008"/>
        <end position="1025"/>
    </location>
</feature>
<sequence length="1045" mass="113301">MEAIALVVLAVLAYPFFAAWLIGAGRTRRIEDLERQVAELRDKIYALQPAPVSAPPVPPRPATSMPLPDEAAPLAEAAYYPQRAPAPRPASSPAPETVRKESSAPVTPGPIAIAIRRGLFAAKSWLLTGNLVAKLGLVILFIGVAFLLKYVATTFDIPIELRLAGVALAILPLLAWGWRLRSTRREIGLPVQGTAIALMMLVVFGAYQRYGLIPGGLAFAMLVLLTGFACVLALLQDAIWLAVFGITGGFACPLLVASGQGNHIGLFSYYALLNAGVFALAMRRSWRMLNLLGFGFTFVVGAAWGGLKYTPANYLSAQAFLILFFLYYVGIALAFARQQQTRLKDYVDATLVLGTPLLAFGLQVGLVMDKPFGLALSALTLGGFYLGLALLLWRRGRERWRVLVETFGAIGAIFGTLAIPLAVDGRWTSAAWSLEGVGFVWFGLRRGQARAWMFGLLLQIGAWIGFLAAASGLDRSAAAASNLWLGFLLLAGGAFVMASDFRRHAREERPLFALLATCMLATAAIWLLAGSWTEAFLRTSGGLLANLLAAAAVFTAILLYVIGSRLAWPVAHRFGLVAQIAGAVGLAAVAGVDWNWFDRIETQYETKPALGAVLIALSALASSYLTERAGAFDKVKSTQTLLLAWAGFWWFGPVLNILSGRLAVLLPEALGTPYSRWVGVYAFAVAASSILFTQLAPRLRWERLRWLGTACWGMLALVTLGCLVTLYATYDLPDPALWLGWVCLWAGSEYLLARRPAATWERRPRVLRALHLLRTVGPWLALWPTGSIHVGRWFGEFHASGWAIDSAWSNYLPTWSMMAVLAWLMRRSQAEAWPTRPLASWYRTILVPCGAALLLALCASWNLFQDGGMAPLPYLPLLNPLDLSTGFALMLAVGAARLRARDVAASPNLNRTLLVAWAGGAWIWFNLILLRSAAHYLGIAYRVDALVGSQVVQAMLSLVWSASALVLMRFAARRTWRRAWSAGAGLLGIVVAKLFFVDLSSHGSMARVVSFVGVGLLMLLVGYLAPFPKRAEQAAPAPTPSEPIP</sequence>
<dbReference type="Proteomes" id="UP000443353">
    <property type="component" value="Unassembled WGS sequence"/>
</dbReference>
<feature type="transmembrane region" description="Helical" evidence="2">
    <location>
        <begin position="806"/>
        <end position="824"/>
    </location>
</feature>
<protein>
    <submittedName>
        <fullName evidence="3">DUF2339 domain-containing protein</fullName>
    </submittedName>
</protein>
<feature type="transmembrane region" description="Helical" evidence="2">
    <location>
        <begin position="313"/>
        <end position="334"/>
    </location>
</feature>
<feature type="transmembrane region" description="Helical" evidence="2">
    <location>
        <begin position="451"/>
        <end position="473"/>
    </location>
</feature>
<feature type="transmembrane region" description="Helical" evidence="2">
    <location>
        <begin position="6"/>
        <end position="25"/>
    </location>
</feature>
<reference evidence="3 4" key="1">
    <citation type="submission" date="2019-12" db="EMBL/GenBank/DDBJ databases">
        <authorList>
            <person name="Li C."/>
            <person name="Zhao J."/>
        </authorList>
    </citation>
    <scope>NUCLEOTIDE SEQUENCE [LARGE SCALE GENOMIC DNA]</scope>
    <source>
        <strain evidence="3 4">NEAU-DD11</strain>
    </source>
</reference>
<feature type="transmembrane region" description="Helical" evidence="2">
    <location>
        <begin position="372"/>
        <end position="393"/>
    </location>
</feature>
<feature type="region of interest" description="Disordered" evidence="1">
    <location>
        <begin position="83"/>
        <end position="105"/>
    </location>
</feature>
<dbReference type="RefSeq" id="WP_160409184.1">
    <property type="nucleotide sequence ID" value="NZ_WSES01000004.1"/>
</dbReference>
<feature type="transmembrane region" description="Helical" evidence="2">
    <location>
        <begin position="479"/>
        <end position="499"/>
    </location>
</feature>
<keyword evidence="4" id="KW-1185">Reference proteome</keyword>
<dbReference type="PIRSF" id="PIRSF035905">
    <property type="entry name" value="UCP035905_mp"/>
    <property type="match status" value="1"/>
</dbReference>
<dbReference type="InterPro" id="IPR019286">
    <property type="entry name" value="DUF2339_TM"/>
</dbReference>
<feature type="transmembrane region" description="Helical" evidence="2">
    <location>
        <begin position="289"/>
        <end position="307"/>
    </location>
</feature>
<keyword evidence="2" id="KW-0812">Transmembrane</keyword>
<feature type="transmembrane region" description="Helical" evidence="2">
    <location>
        <begin position="709"/>
        <end position="730"/>
    </location>
</feature>
<feature type="transmembrane region" description="Helical" evidence="2">
    <location>
        <begin position="541"/>
        <end position="562"/>
    </location>
</feature>
<keyword evidence="2" id="KW-0472">Membrane</keyword>
<evidence type="ECO:0000313" key="3">
    <source>
        <dbReference type="EMBL" id="MVW60986.1"/>
    </source>
</evidence>
<dbReference type="AlphaFoldDB" id="A0A7X3FZN3"/>
<dbReference type="EMBL" id="WSES01000004">
    <property type="protein sequence ID" value="MVW60986.1"/>
    <property type="molecule type" value="Genomic_DNA"/>
</dbReference>
<evidence type="ECO:0000313" key="4">
    <source>
        <dbReference type="Proteomes" id="UP000443353"/>
    </source>
</evidence>
<feature type="transmembrane region" description="Helical" evidence="2">
    <location>
        <begin position="638"/>
        <end position="658"/>
    </location>
</feature>
<feature type="transmembrane region" description="Helical" evidence="2">
    <location>
        <begin position="845"/>
        <end position="863"/>
    </location>
</feature>
<feature type="transmembrane region" description="Helical" evidence="2">
    <location>
        <begin position="213"/>
        <end position="234"/>
    </location>
</feature>
<organism evidence="3 4">
    <name type="scientific">Massilia cellulosiltytica</name>
    <dbReference type="NCBI Taxonomy" id="2683234"/>
    <lineage>
        <taxon>Bacteria</taxon>
        <taxon>Pseudomonadati</taxon>
        <taxon>Pseudomonadota</taxon>
        <taxon>Betaproteobacteria</taxon>
        <taxon>Burkholderiales</taxon>
        <taxon>Oxalobacteraceae</taxon>
        <taxon>Telluria group</taxon>
        <taxon>Massilia</taxon>
    </lineage>
</organism>
<comment type="caution">
    <text evidence="3">The sequence shown here is derived from an EMBL/GenBank/DDBJ whole genome shotgun (WGS) entry which is preliminary data.</text>
</comment>
<gene>
    <name evidence="3" type="ORF">GPY61_13710</name>
</gene>
<feature type="transmembrane region" description="Helical" evidence="2">
    <location>
        <begin position="427"/>
        <end position="444"/>
    </location>
</feature>
<keyword evidence="2" id="KW-1133">Transmembrane helix</keyword>
<feature type="transmembrane region" description="Helical" evidence="2">
    <location>
        <begin position="609"/>
        <end position="626"/>
    </location>
</feature>
<feature type="transmembrane region" description="Helical" evidence="2">
    <location>
        <begin position="979"/>
        <end position="996"/>
    </location>
</feature>
<feature type="transmembrane region" description="Helical" evidence="2">
    <location>
        <begin position="159"/>
        <end position="177"/>
    </location>
</feature>
<name>A0A7X3FZN3_9BURK</name>